<evidence type="ECO:0000256" key="1">
    <source>
        <dbReference type="SAM" id="Phobius"/>
    </source>
</evidence>
<sequence>MGAIQDILSVGEKLRDAAREGEAEQERLEFQDKVKLAIREVFDDPDYPKRRRSFGAIRKKLFIFDDSSEDFSHARLRQILFSMEVEHLRGEGDAAYFYLPPLTQPQKAKDVAVGTNIRAPRRPSKLWLWFLLIVLLVLLALWLWPVISQVAGLFPSGTTSFQDCISSGEDTPERWALCYSKHPD</sequence>
<evidence type="ECO:0000313" key="2">
    <source>
        <dbReference type="EMBL" id="SMX30320.1"/>
    </source>
</evidence>
<reference evidence="3" key="1">
    <citation type="submission" date="2017-05" db="EMBL/GenBank/DDBJ databases">
        <authorList>
            <person name="Rodrigo-Torres L."/>
            <person name="Arahal R. D."/>
            <person name="Lucena T."/>
        </authorList>
    </citation>
    <scope>NUCLEOTIDE SEQUENCE [LARGE SCALE GENOMIC DNA]</scope>
    <source>
        <strain evidence="3">CECT 8649</strain>
    </source>
</reference>
<keyword evidence="3" id="KW-1185">Reference proteome</keyword>
<dbReference type="Proteomes" id="UP000225972">
    <property type="component" value="Unassembled WGS sequence"/>
</dbReference>
<proteinExistence type="predicted"/>
<keyword evidence="1" id="KW-0812">Transmembrane</keyword>
<dbReference type="AlphaFoldDB" id="A0A238JI21"/>
<organism evidence="2 3">
    <name type="scientific">Pelagimonas phthalicica</name>
    <dbReference type="NCBI Taxonomy" id="1037362"/>
    <lineage>
        <taxon>Bacteria</taxon>
        <taxon>Pseudomonadati</taxon>
        <taxon>Pseudomonadota</taxon>
        <taxon>Alphaproteobacteria</taxon>
        <taxon>Rhodobacterales</taxon>
        <taxon>Roseobacteraceae</taxon>
        <taxon>Pelagimonas</taxon>
    </lineage>
</organism>
<keyword evidence="1" id="KW-1133">Transmembrane helix</keyword>
<feature type="transmembrane region" description="Helical" evidence="1">
    <location>
        <begin position="126"/>
        <end position="147"/>
    </location>
</feature>
<dbReference type="RefSeq" id="WP_099249244.1">
    <property type="nucleotide sequence ID" value="NZ_FXXP01000003.1"/>
</dbReference>
<accession>A0A238JI21</accession>
<protein>
    <submittedName>
        <fullName evidence="2">Uncharacterized protein</fullName>
    </submittedName>
</protein>
<dbReference type="OrthoDB" id="5197177at2"/>
<gene>
    <name evidence="2" type="ORF">TRP8649_04463</name>
</gene>
<evidence type="ECO:0000313" key="3">
    <source>
        <dbReference type="Proteomes" id="UP000225972"/>
    </source>
</evidence>
<dbReference type="EMBL" id="FXXP01000003">
    <property type="protein sequence ID" value="SMX30320.1"/>
    <property type="molecule type" value="Genomic_DNA"/>
</dbReference>
<keyword evidence="1" id="KW-0472">Membrane</keyword>
<name>A0A238JI21_9RHOB</name>